<reference evidence="1" key="2">
    <citation type="journal article" date="2015" name="Fish Shellfish Immunol.">
        <title>Early steps in the European eel (Anguilla anguilla)-Vibrio vulnificus interaction in the gills: Role of the RtxA13 toxin.</title>
        <authorList>
            <person name="Callol A."/>
            <person name="Pajuelo D."/>
            <person name="Ebbesson L."/>
            <person name="Teles M."/>
            <person name="MacKenzie S."/>
            <person name="Amaro C."/>
        </authorList>
    </citation>
    <scope>NUCLEOTIDE SEQUENCE</scope>
</reference>
<evidence type="ECO:0000313" key="1">
    <source>
        <dbReference type="EMBL" id="JAH68729.1"/>
    </source>
</evidence>
<dbReference type="AlphaFoldDB" id="A0A0E9USB4"/>
<sequence>MLATKKQALLKIYTQIQTNPVRYQNRNRKVKTKKRHYDFLNV</sequence>
<reference evidence="1" key="1">
    <citation type="submission" date="2014-11" db="EMBL/GenBank/DDBJ databases">
        <authorList>
            <person name="Amaro Gonzalez C."/>
        </authorList>
    </citation>
    <scope>NUCLEOTIDE SEQUENCE</scope>
</reference>
<protein>
    <submittedName>
        <fullName evidence="1">Uncharacterized protein</fullName>
    </submittedName>
</protein>
<organism evidence="1">
    <name type="scientific">Anguilla anguilla</name>
    <name type="common">European freshwater eel</name>
    <name type="synonym">Muraena anguilla</name>
    <dbReference type="NCBI Taxonomy" id="7936"/>
    <lineage>
        <taxon>Eukaryota</taxon>
        <taxon>Metazoa</taxon>
        <taxon>Chordata</taxon>
        <taxon>Craniata</taxon>
        <taxon>Vertebrata</taxon>
        <taxon>Euteleostomi</taxon>
        <taxon>Actinopterygii</taxon>
        <taxon>Neopterygii</taxon>
        <taxon>Teleostei</taxon>
        <taxon>Anguilliformes</taxon>
        <taxon>Anguillidae</taxon>
        <taxon>Anguilla</taxon>
    </lineage>
</organism>
<dbReference type="EMBL" id="GBXM01039848">
    <property type="protein sequence ID" value="JAH68729.1"/>
    <property type="molecule type" value="Transcribed_RNA"/>
</dbReference>
<name>A0A0E9USB4_ANGAN</name>
<accession>A0A0E9USB4</accession>
<proteinExistence type="predicted"/>